<evidence type="ECO:0000313" key="1">
    <source>
        <dbReference type="EMBL" id="KOC70347.1"/>
    </source>
</evidence>
<protein>
    <submittedName>
        <fullName evidence="1">Uncharacterized protein</fullName>
    </submittedName>
</protein>
<reference evidence="1 2" key="1">
    <citation type="submission" date="2015-07" db="EMBL/GenBank/DDBJ databases">
        <title>The genome of Habropoda laboriosa.</title>
        <authorList>
            <person name="Pan H."/>
            <person name="Kapheim K."/>
        </authorList>
    </citation>
    <scope>NUCLEOTIDE SEQUENCE [LARGE SCALE GENOMIC DNA]</scope>
    <source>
        <strain evidence="1">0110345459</strain>
    </source>
</reference>
<proteinExistence type="predicted"/>
<dbReference type="EMBL" id="KQ414590">
    <property type="protein sequence ID" value="KOC70347.1"/>
    <property type="molecule type" value="Genomic_DNA"/>
</dbReference>
<organism evidence="1 2">
    <name type="scientific">Habropoda laboriosa</name>
    <dbReference type="NCBI Taxonomy" id="597456"/>
    <lineage>
        <taxon>Eukaryota</taxon>
        <taxon>Metazoa</taxon>
        <taxon>Ecdysozoa</taxon>
        <taxon>Arthropoda</taxon>
        <taxon>Hexapoda</taxon>
        <taxon>Insecta</taxon>
        <taxon>Pterygota</taxon>
        <taxon>Neoptera</taxon>
        <taxon>Endopterygota</taxon>
        <taxon>Hymenoptera</taxon>
        <taxon>Apocrita</taxon>
        <taxon>Aculeata</taxon>
        <taxon>Apoidea</taxon>
        <taxon>Anthophila</taxon>
        <taxon>Apidae</taxon>
        <taxon>Habropoda</taxon>
    </lineage>
</organism>
<dbReference type="Proteomes" id="UP000053825">
    <property type="component" value="Unassembled WGS sequence"/>
</dbReference>
<name>A0A0L7RHB2_9HYME</name>
<sequence length="65" mass="7749">MGEETRTRKDYRKLPRSMQNGEKVFVLLSLFKSIIQADVLVTLVAHSYRQTLCYQRKSYKKHTRT</sequence>
<evidence type="ECO:0000313" key="2">
    <source>
        <dbReference type="Proteomes" id="UP000053825"/>
    </source>
</evidence>
<accession>A0A0L7RHB2</accession>
<gene>
    <name evidence="1" type="ORF">WH47_02850</name>
</gene>
<dbReference type="AlphaFoldDB" id="A0A0L7RHB2"/>
<keyword evidence="2" id="KW-1185">Reference proteome</keyword>